<sequence length="320" mass="33590">MNTYLFRPRSWLFVLVLWLGCCGVSQAFTCTAYSGPEIDFGTVDVLSGVAADDAKPVNFGCNDVGPTAQQALICISAQPDPNTSGYDPRYLALNSNYQTGRLAYNLYQDAARSVILGSVDSGSYAPLSMVVTLTPYYYAGTATVYARTRTSGQAAPNGNYGIAQPFKLSYMPYVPGATCSSPQMVTTTWQPPYFNAKVSSQCLVSATTMNFGSVGSLSSSVAGTSTLNVTCNSASYTLELNNGQNYSGGTRRMKSASGGYVQYGLYQNAAHSVSWGSGTSAVTGAGTGLAQTLTVYGLVPSQTGVASGSYSDTIVVTLTY</sequence>
<dbReference type="AlphaFoldDB" id="A0A225M4K3"/>
<dbReference type="Proteomes" id="UP000214603">
    <property type="component" value="Unassembled WGS sequence"/>
</dbReference>
<dbReference type="PANTHER" id="PTHR37089">
    <property type="entry name" value="PROTEIN U-RELATED"/>
    <property type="match status" value="1"/>
</dbReference>
<dbReference type="PROSITE" id="PS51257">
    <property type="entry name" value="PROKAR_LIPOPROTEIN"/>
    <property type="match status" value="1"/>
</dbReference>
<proteinExistence type="predicted"/>
<comment type="caution">
    <text evidence="3">The sequence shown here is derived from an EMBL/GenBank/DDBJ whole genome shotgun (WGS) entry which is preliminary data.</text>
</comment>
<keyword evidence="1" id="KW-0732">Signal</keyword>
<dbReference type="SMART" id="SM00972">
    <property type="entry name" value="SCPU"/>
    <property type="match status" value="2"/>
</dbReference>
<dbReference type="EMBL" id="NJIH01000013">
    <property type="protein sequence ID" value="OWT55163.1"/>
    <property type="molecule type" value="Genomic_DNA"/>
</dbReference>
<evidence type="ECO:0000259" key="2">
    <source>
        <dbReference type="Pfam" id="PF05229"/>
    </source>
</evidence>
<feature type="signal peptide" evidence="1">
    <location>
        <begin position="1"/>
        <end position="27"/>
    </location>
</feature>
<evidence type="ECO:0000313" key="4">
    <source>
        <dbReference type="Proteomes" id="UP000214603"/>
    </source>
</evidence>
<evidence type="ECO:0000313" key="3">
    <source>
        <dbReference type="EMBL" id="OWT55163.1"/>
    </source>
</evidence>
<organism evidence="3 4">
    <name type="scientific">Candidimonas nitroreducens</name>
    <dbReference type="NCBI Taxonomy" id="683354"/>
    <lineage>
        <taxon>Bacteria</taxon>
        <taxon>Pseudomonadati</taxon>
        <taxon>Pseudomonadota</taxon>
        <taxon>Betaproteobacteria</taxon>
        <taxon>Burkholderiales</taxon>
        <taxon>Alcaligenaceae</taxon>
        <taxon>Candidimonas</taxon>
    </lineage>
</organism>
<feature type="domain" description="Spore coat protein U/FanG" evidence="2">
    <location>
        <begin position="195"/>
        <end position="317"/>
    </location>
</feature>
<dbReference type="InterPro" id="IPR007893">
    <property type="entry name" value="Spore_coat_U/FanG"/>
</dbReference>
<reference evidence="4" key="1">
    <citation type="submission" date="2017-06" db="EMBL/GenBank/DDBJ databases">
        <title>Herbaspirillum phytohormonus sp. nov., isolated from the root nodule of Robinia pseudoacacia in lead-zinc mine.</title>
        <authorList>
            <person name="Fan M."/>
            <person name="Lin Y."/>
        </authorList>
    </citation>
    <scope>NUCLEOTIDE SEQUENCE [LARGE SCALE GENOMIC DNA]</scope>
    <source>
        <strain evidence="4">SC-089</strain>
    </source>
</reference>
<gene>
    <name evidence="3" type="ORF">CEY11_20815</name>
</gene>
<dbReference type="InterPro" id="IPR053167">
    <property type="entry name" value="Spore_coat_component"/>
</dbReference>
<feature type="chain" id="PRO_5012940201" description="Spore coat protein U/FanG domain-containing protein" evidence="1">
    <location>
        <begin position="28"/>
        <end position="320"/>
    </location>
</feature>
<dbReference type="Pfam" id="PF05229">
    <property type="entry name" value="SCPU"/>
    <property type="match status" value="2"/>
</dbReference>
<name>A0A225M4K3_9BURK</name>
<keyword evidence="4" id="KW-1185">Reference proteome</keyword>
<dbReference type="OrthoDB" id="8751277at2"/>
<evidence type="ECO:0000256" key="1">
    <source>
        <dbReference type="SAM" id="SignalP"/>
    </source>
</evidence>
<feature type="domain" description="Spore coat protein U/FanG" evidence="2">
    <location>
        <begin position="26"/>
        <end position="160"/>
    </location>
</feature>
<dbReference type="RefSeq" id="WP_088605351.1">
    <property type="nucleotide sequence ID" value="NZ_NJIH01000013.1"/>
</dbReference>
<protein>
    <recommendedName>
        <fullName evidence="2">Spore coat protein U/FanG domain-containing protein</fullName>
    </recommendedName>
</protein>
<accession>A0A225M4K3</accession>